<feature type="domain" description="Calcineurin-like phosphoesterase" evidence="3">
    <location>
        <begin position="1"/>
        <end position="147"/>
    </location>
</feature>
<organism evidence="4 5">
    <name type="scientific">Candidatus Faeciplasma pullistercoris</name>
    <dbReference type="NCBI Taxonomy" id="2840800"/>
    <lineage>
        <taxon>Bacteria</taxon>
        <taxon>Bacillati</taxon>
        <taxon>Bacillota</taxon>
        <taxon>Clostridia</taxon>
        <taxon>Eubacteriales</taxon>
        <taxon>Oscillospiraceae</taxon>
        <taxon>Oscillospiraceae incertae sedis</taxon>
        <taxon>Candidatus Faeciplasma</taxon>
    </lineage>
</organism>
<dbReference type="NCBIfam" id="TIGR00040">
    <property type="entry name" value="yfcE"/>
    <property type="match status" value="1"/>
</dbReference>
<comment type="similarity">
    <text evidence="1 2">Belongs to the metallophosphoesterase superfamily. YfcE family.</text>
</comment>
<dbReference type="InterPro" id="IPR029052">
    <property type="entry name" value="Metallo-depent_PP-like"/>
</dbReference>
<protein>
    <recommendedName>
        <fullName evidence="2">Phosphoesterase</fullName>
        <ecNumber evidence="2">3.1.4.-</ecNumber>
    </recommendedName>
</protein>
<accession>A0A9D1GSZ9</accession>
<proteinExistence type="inferred from homology"/>
<dbReference type="GO" id="GO:0046872">
    <property type="term" value="F:metal ion binding"/>
    <property type="evidence" value="ECO:0007669"/>
    <property type="project" value="UniProtKB-KW"/>
</dbReference>
<dbReference type="SUPFAM" id="SSF56300">
    <property type="entry name" value="Metallo-dependent phosphatases"/>
    <property type="match status" value="1"/>
</dbReference>
<gene>
    <name evidence="4" type="ORF">IAC39_00455</name>
</gene>
<dbReference type="InterPro" id="IPR024654">
    <property type="entry name" value="Calcineurin-like_PHP_lpxH"/>
</dbReference>
<comment type="caution">
    <text evidence="4">The sequence shown here is derived from an EMBL/GenBank/DDBJ whole genome shotgun (WGS) entry which is preliminary data.</text>
</comment>
<evidence type="ECO:0000256" key="2">
    <source>
        <dbReference type="RuleBase" id="RU362039"/>
    </source>
</evidence>
<name>A0A9D1GSZ9_9FIRM</name>
<comment type="cofactor">
    <cofactor evidence="2">
        <name>a divalent metal cation</name>
        <dbReference type="ChEBI" id="CHEBI:60240"/>
    </cofactor>
</comment>
<reference evidence="4" key="1">
    <citation type="submission" date="2020-10" db="EMBL/GenBank/DDBJ databases">
        <authorList>
            <person name="Gilroy R."/>
        </authorList>
    </citation>
    <scope>NUCLEOTIDE SEQUENCE</scope>
    <source>
        <strain evidence="4">CHK33-4379</strain>
    </source>
</reference>
<dbReference type="AlphaFoldDB" id="A0A9D1GSZ9"/>
<evidence type="ECO:0000313" key="5">
    <source>
        <dbReference type="Proteomes" id="UP000824136"/>
    </source>
</evidence>
<reference evidence="4" key="2">
    <citation type="journal article" date="2021" name="PeerJ">
        <title>Extensive microbial diversity within the chicken gut microbiome revealed by metagenomics and culture.</title>
        <authorList>
            <person name="Gilroy R."/>
            <person name="Ravi A."/>
            <person name="Getino M."/>
            <person name="Pursley I."/>
            <person name="Horton D.L."/>
            <person name="Alikhan N.F."/>
            <person name="Baker D."/>
            <person name="Gharbi K."/>
            <person name="Hall N."/>
            <person name="Watson M."/>
            <person name="Adriaenssens E.M."/>
            <person name="Foster-Nyarko E."/>
            <person name="Jarju S."/>
            <person name="Secka A."/>
            <person name="Antonio M."/>
            <person name="Oren A."/>
            <person name="Chaudhuri R.R."/>
            <person name="La Ragione R."/>
            <person name="Hildebrand F."/>
            <person name="Pallen M.J."/>
        </authorList>
    </citation>
    <scope>NUCLEOTIDE SEQUENCE</scope>
    <source>
        <strain evidence="4">CHK33-4379</strain>
    </source>
</reference>
<dbReference type="GO" id="GO:0016787">
    <property type="term" value="F:hydrolase activity"/>
    <property type="evidence" value="ECO:0007669"/>
    <property type="project" value="UniProtKB-UniRule"/>
</dbReference>
<dbReference type="Gene3D" id="3.60.21.10">
    <property type="match status" value="1"/>
</dbReference>
<dbReference type="EMBL" id="DVLL01000002">
    <property type="protein sequence ID" value="HIT58188.1"/>
    <property type="molecule type" value="Genomic_DNA"/>
</dbReference>
<evidence type="ECO:0000256" key="1">
    <source>
        <dbReference type="ARBA" id="ARBA00008950"/>
    </source>
</evidence>
<dbReference type="EC" id="3.1.4.-" evidence="2"/>
<dbReference type="InterPro" id="IPR000979">
    <property type="entry name" value="Phosphodiesterase_MJ0936/Vps29"/>
</dbReference>
<keyword evidence="2" id="KW-0479">Metal-binding</keyword>
<sequence length="159" mass="17250">MRLIAFSDTHGRSSAVRKLFLQTVKTTELYLFAGDGRSDVESVIKDFPEAKVIFAKGNCDYGSASPEIASCDALGYKVLLTHGHLQCVGYGISELERLAYLNKASLVVYGHTHCRSCEYKNGVYYVNPGSLALPRDGMPPSYAAIDVIPAGILVTIAEL</sequence>
<evidence type="ECO:0000259" key="3">
    <source>
        <dbReference type="Pfam" id="PF12850"/>
    </source>
</evidence>
<dbReference type="Proteomes" id="UP000824136">
    <property type="component" value="Unassembled WGS sequence"/>
</dbReference>
<dbReference type="Pfam" id="PF12850">
    <property type="entry name" value="Metallophos_2"/>
    <property type="match status" value="1"/>
</dbReference>
<evidence type="ECO:0000313" key="4">
    <source>
        <dbReference type="EMBL" id="HIT58188.1"/>
    </source>
</evidence>
<dbReference type="PANTHER" id="PTHR11124">
    <property type="entry name" value="VACUOLAR SORTING PROTEIN VPS29"/>
    <property type="match status" value="1"/>
</dbReference>